<dbReference type="Gene3D" id="3.90.1750.10">
    <property type="entry name" value="Hect, E3 ligase catalytic domains"/>
    <property type="match status" value="1"/>
</dbReference>
<dbReference type="PANTHER" id="PTHR11254">
    <property type="entry name" value="HECT DOMAIN UBIQUITIN-PROTEIN LIGASE"/>
    <property type="match status" value="1"/>
</dbReference>
<dbReference type="SMART" id="SM00119">
    <property type="entry name" value="HECTc"/>
    <property type="match status" value="1"/>
</dbReference>
<dbReference type="GO" id="GO:0006511">
    <property type="term" value="P:ubiquitin-dependent protein catabolic process"/>
    <property type="evidence" value="ECO:0007669"/>
    <property type="project" value="TreeGrafter"/>
</dbReference>
<name>A0A7R9SZJ3_9CHLO</name>
<dbReference type="PANTHER" id="PTHR11254:SF67">
    <property type="entry name" value="E3 UBIQUITIN-PROTEIN LIGASE HUWE1"/>
    <property type="match status" value="1"/>
</dbReference>
<dbReference type="InterPro" id="IPR000569">
    <property type="entry name" value="HECT_dom"/>
</dbReference>
<dbReference type="GO" id="GO:0061630">
    <property type="term" value="F:ubiquitin protein ligase activity"/>
    <property type="evidence" value="ECO:0007669"/>
    <property type="project" value="UniProtKB-EC"/>
</dbReference>
<dbReference type="InterPro" id="IPR035983">
    <property type="entry name" value="Hect_E3_ubiquitin_ligase"/>
</dbReference>
<evidence type="ECO:0000256" key="5">
    <source>
        <dbReference type="ARBA" id="ARBA00022786"/>
    </source>
</evidence>
<protein>
    <recommendedName>
        <fullName evidence="3">HECT-type E3 ubiquitin transferase</fullName>
        <ecNumber evidence="3">2.3.2.26</ecNumber>
    </recommendedName>
</protein>
<evidence type="ECO:0000256" key="4">
    <source>
        <dbReference type="ARBA" id="ARBA00022679"/>
    </source>
</evidence>
<feature type="active site" description="Glycyl thioester intermediate" evidence="7">
    <location>
        <position position="429"/>
    </location>
</feature>
<dbReference type="Pfam" id="PF00632">
    <property type="entry name" value="HECT"/>
    <property type="match status" value="1"/>
</dbReference>
<organism evidence="10">
    <name type="scientific">Pycnococcus provasolii</name>
    <dbReference type="NCBI Taxonomy" id="41880"/>
    <lineage>
        <taxon>Eukaryota</taxon>
        <taxon>Viridiplantae</taxon>
        <taxon>Chlorophyta</taxon>
        <taxon>Pseudoscourfieldiophyceae</taxon>
        <taxon>Pseudoscourfieldiales</taxon>
        <taxon>Pycnococcaceae</taxon>
        <taxon>Pycnococcus</taxon>
    </lineage>
</organism>
<evidence type="ECO:0000313" key="10">
    <source>
        <dbReference type="EMBL" id="CAD8218673.1"/>
    </source>
</evidence>
<keyword evidence="4" id="KW-0808">Transferase</keyword>
<dbReference type="AlphaFoldDB" id="A0A7R9SZJ3"/>
<evidence type="ECO:0000256" key="2">
    <source>
        <dbReference type="ARBA" id="ARBA00004906"/>
    </source>
</evidence>
<evidence type="ECO:0000256" key="8">
    <source>
        <dbReference type="SAM" id="MobiDB-lite"/>
    </source>
</evidence>
<feature type="region of interest" description="Disordered" evidence="8">
    <location>
        <begin position="1"/>
        <end position="37"/>
    </location>
</feature>
<keyword evidence="5 7" id="KW-0833">Ubl conjugation pathway</keyword>
<dbReference type="PROSITE" id="PS50237">
    <property type="entry name" value="HECT"/>
    <property type="match status" value="1"/>
</dbReference>
<comment type="pathway">
    <text evidence="2">Protein modification; protein ubiquitination.</text>
</comment>
<evidence type="ECO:0000259" key="9">
    <source>
        <dbReference type="PROSITE" id="PS50237"/>
    </source>
</evidence>
<dbReference type="SUPFAM" id="SSF56204">
    <property type="entry name" value="Hect, E3 ligase catalytic domain"/>
    <property type="match status" value="1"/>
</dbReference>
<dbReference type="FunFam" id="3.30.2410.10:FF:000009">
    <property type="entry name" value="Probable E3 ubiquitin-protein ligase HECTD2"/>
    <property type="match status" value="1"/>
</dbReference>
<feature type="domain" description="HECT" evidence="9">
    <location>
        <begin position="128"/>
        <end position="462"/>
    </location>
</feature>
<dbReference type="GO" id="GO:0000209">
    <property type="term" value="P:protein polyubiquitination"/>
    <property type="evidence" value="ECO:0007669"/>
    <property type="project" value="TreeGrafter"/>
</dbReference>
<accession>A0A7R9SZJ3</accession>
<dbReference type="GO" id="GO:0005737">
    <property type="term" value="C:cytoplasm"/>
    <property type="evidence" value="ECO:0007669"/>
    <property type="project" value="TreeGrafter"/>
</dbReference>
<sequence length="462" mass="51592">MQRAPSLPRVASLPRSGSARESLGGLQSSADEPTDPASLVQSEMTAFAHAHKRMLNALIQRTPHLLSQAFEPLLRLRGVVNFNNKRTHFQTRMRKLSMRPGQRPSSLRLNIRRQHVLQDSYHQLHLRTPQEMRGRMAVTFTGEEGVDAGGVTREWYSVLMRSLLDVNFSLFESSTDGTYQPSPNSAVNPDHLSFLRFAGLVVGKALCDGHLLECHFTRSLMKHLLGLPVSLDDVERFDQDLHKNLLWSLKNSIEGVLDLNFTAETDYFGSTSVVDLKPGGADIQVTDDNKADYVNLVAAHKLTHAIKDQLAAFQGGFHDMVPMEELNIFDEGELELMLCGLPEIDVEDWRRNSEYSGGYSAASQQIVWFWEAVGEMCQEDLARLLQFCTATSRVPLGGFSQLRGVSGPQKFSIAKALGDDNRLPASHTCFHSIDLPVYSSKEILRERLMFAITEGTQGFGFS</sequence>
<evidence type="ECO:0000256" key="6">
    <source>
        <dbReference type="ARBA" id="ARBA00034494"/>
    </source>
</evidence>
<evidence type="ECO:0000256" key="3">
    <source>
        <dbReference type="ARBA" id="ARBA00012485"/>
    </source>
</evidence>
<dbReference type="Gene3D" id="3.30.2160.10">
    <property type="entry name" value="Hect, E3 ligase catalytic domain"/>
    <property type="match status" value="1"/>
</dbReference>
<evidence type="ECO:0000256" key="7">
    <source>
        <dbReference type="PROSITE-ProRule" id="PRU00104"/>
    </source>
</evidence>
<dbReference type="InterPro" id="IPR050409">
    <property type="entry name" value="E3_ubiq-protein_ligase"/>
</dbReference>
<proteinExistence type="inferred from homology"/>
<dbReference type="FunFam" id="3.90.1750.10:FF:000003">
    <property type="entry name" value="E3 ubiquitin-protein ligase UPL1"/>
    <property type="match status" value="1"/>
</dbReference>
<dbReference type="CDD" id="cd00078">
    <property type="entry name" value="HECTc"/>
    <property type="match status" value="1"/>
</dbReference>
<dbReference type="Gene3D" id="3.30.2410.10">
    <property type="entry name" value="Hect, E3 ligase catalytic domain"/>
    <property type="match status" value="1"/>
</dbReference>
<comment type="catalytic activity">
    <reaction evidence="1">
        <text>S-ubiquitinyl-[E2 ubiquitin-conjugating enzyme]-L-cysteine + [acceptor protein]-L-lysine = [E2 ubiquitin-conjugating enzyme]-L-cysteine + N(6)-ubiquitinyl-[acceptor protein]-L-lysine.</text>
        <dbReference type="EC" id="2.3.2.26"/>
    </reaction>
</comment>
<dbReference type="EC" id="2.3.2.26" evidence="3"/>
<dbReference type="FunFam" id="3.30.2160.10:FF:000001">
    <property type="entry name" value="E3 ubiquitin-protein ligase NEDD4-like"/>
    <property type="match status" value="1"/>
</dbReference>
<gene>
    <name evidence="10" type="ORF">PPRO1472_LOCUS2121</name>
</gene>
<reference evidence="10" key="1">
    <citation type="submission" date="2021-01" db="EMBL/GenBank/DDBJ databases">
        <authorList>
            <person name="Corre E."/>
            <person name="Pelletier E."/>
            <person name="Niang G."/>
            <person name="Scheremetjew M."/>
            <person name="Finn R."/>
            <person name="Kale V."/>
            <person name="Holt S."/>
            <person name="Cochrane G."/>
            <person name="Meng A."/>
            <person name="Brown T."/>
            <person name="Cohen L."/>
        </authorList>
    </citation>
    <scope>NUCLEOTIDE SEQUENCE</scope>
    <source>
        <strain evidence="10">RCC251</strain>
    </source>
</reference>
<evidence type="ECO:0000256" key="1">
    <source>
        <dbReference type="ARBA" id="ARBA00000885"/>
    </source>
</evidence>
<comment type="similarity">
    <text evidence="6">Belongs to the UPL family. TOM1/PTR1 subfamily.</text>
</comment>
<dbReference type="EMBL" id="HBDW01003044">
    <property type="protein sequence ID" value="CAD8218673.1"/>
    <property type="molecule type" value="Transcribed_RNA"/>
</dbReference>